<keyword evidence="9 15" id="KW-0249">Electron transport</keyword>
<feature type="transmembrane region" description="Helical" evidence="15">
    <location>
        <begin position="85"/>
        <end position="107"/>
    </location>
</feature>
<keyword evidence="8 15" id="KW-1278">Translocase</keyword>
<proteinExistence type="inferred from homology"/>
<dbReference type="EC" id="7.1.1.2" evidence="3 15"/>
<sequence>MIFYSVLVLMLSGSILVLYSLSPYYGALGLVLMAISGCVFCGLVGLSFVALVLVLIYIGGMLVVFVYSTAISAERYPVVSNVKEVFLLGVFVIVWGILNFNPCFSFGENVWVSYSSEDLLGSGNLYLEMWAYLMVGGYVLLVALIVALVLTYGSSYNVLKAL</sequence>
<dbReference type="InterPro" id="IPR050269">
    <property type="entry name" value="ComplexI_Subunit6"/>
</dbReference>
<dbReference type="InterPro" id="IPR042106">
    <property type="entry name" value="Nuo/plastoQ_OxRdtase_6_NuoJ"/>
</dbReference>
<reference evidence="16" key="1">
    <citation type="submission" date="2020-11" db="EMBL/GenBank/DDBJ databases">
        <title>The first complete mitochondrial genome of a Goniasterid, the Japanese deep-sea cookie star Ceramaster japonicus, determined using NGS-based shotgun sequencing method.</title>
        <authorList>
            <person name="Yamamoto M."/>
            <person name="Hiruta S.F."/>
            <person name="Arai M."/>
            <person name="Shimizu M."/>
            <person name="Mah C.L."/>
            <person name="Fujita T."/>
            <person name="Setiamarga D.H.E."/>
        </authorList>
    </citation>
    <scope>NUCLEOTIDE SEQUENCE</scope>
</reference>
<evidence type="ECO:0000256" key="5">
    <source>
        <dbReference type="ARBA" id="ARBA00022448"/>
    </source>
</evidence>
<dbReference type="PANTHER" id="PTHR11435">
    <property type="entry name" value="NADH UBIQUINONE OXIDOREDUCTASE SUBUNIT ND6"/>
    <property type="match status" value="1"/>
</dbReference>
<evidence type="ECO:0000256" key="8">
    <source>
        <dbReference type="ARBA" id="ARBA00022967"/>
    </source>
</evidence>
<organism evidence="16">
    <name type="scientific">Ceramaster japonicus</name>
    <dbReference type="NCBI Taxonomy" id="2482676"/>
    <lineage>
        <taxon>Eukaryota</taxon>
        <taxon>Metazoa</taxon>
        <taxon>Echinodermata</taxon>
        <taxon>Eleutherozoa</taxon>
        <taxon>Asterozoa</taxon>
        <taxon>Asteroidea</taxon>
        <taxon>Valvatacea</taxon>
        <taxon>Valvatida</taxon>
        <taxon>Goniasteridae</taxon>
        <taxon>Ceramaster</taxon>
    </lineage>
</organism>
<evidence type="ECO:0000256" key="14">
    <source>
        <dbReference type="ARBA" id="ARBA00049551"/>
    </source>
</evidence>
<feature type="transmembrane region" description="Helical" evidence="15">
    <location>
        <begin position="7"/>
        <end position="25"/>
    </location>
</feature>
<accession>A0A7R7EF68</accession>
<keyword evidence="7 15" id="KW-0812">Transmembrane</keyword>
<name>A0A7R7EF68_9ECHI</name>
<comment type="function">
    <text evidence="15">Core subunit of the mitochondrial membrane respiratory chain NADH dehydrogenase (Complex I) which catalyzes electron transfer from NADH through the respiratory chain, using ubiquinone as an electron acceptor. Essential for the catalytic activity and assembly of complex I.</text>
</comment>
<comment type="similarity">
    <text evidence="2 15">Belongs to the complex I subunit 6 family.</text>
</comment>
<dbReference type="GO" id="GO:0008137">
    <property type="term" value="F:NADH dehydrogenase (ubiquinone) activity"/>
    <property type="evidence" value="ECO:0007669"/>
    <property type="project" value="UniProtKB-UniRule"/>
</dbReference>
<evidence type="ECO:0000313" key="16">
    <source>
        <dbReference type="EMBL" id="BCM94569.1"/>
    </source>
</evidence>
<evidence type="ECO:0000256" key="4">
    <source>
        <dbReference type="ARBA" id="ARBA00021095"/>
    </source>
</evidence>
<dbReference type="PANTHER" id="PTHR11435:SF1">
    <property type="entry name" value="NADH-UBIQUINONE OXIDOREDUCTASE CHAIN 6"/>
    <property type="match status" value="1"/>
</dbReference>
<evidence type="ECO:0000256" key="6">
    <source>
        <dbReference type="ARBA" id="ARBA00022660"/>
    </source>
</evidence>
<comment type="catalytic activity">
    <reaction evidence="14 15">
        <text>a ubiquinone + NADH + 5 H(+)(in) = a ubiquinol + NAD(+) + 4 H(+)(out)</text>
        <dbReference type="Rhea" id="RHEA:29091"/>
        <dbReference type="Rhea" id="RHEA-COMP:9565"/>
        <dbReference type="Rhea" id="RHEA-COMP:9566"/>
        <dbReference type="ChEBI" id="CHEBI:15378"/>
        <dbReference type="ChEBI" id="CHEBI:16389"/>
        <dbReference type="ChEBI" id="CHEBI:17976"/>
        <dbReference type="ChEBI" id="CHEBI:57540"/>
        <dbReference type="ChEBI" id="CHEBI:57945"/>
        <dbReference type="EC" id="7.1.1.2"/>
    </reaction>
</comment>
<evidence type="ECO:0000256" key="7">
    <source>
        <dbReference type="ARBA" id="ARBA00022692"/>
    </source>
</evidence>
<feature type="transmembrane region" description="Helical" evidence="15">
    <location>
        <begin position="31"/>
        <end position="64"/>
    </location>
</feature>
<feature type="transmembrane region" description="Helical" evidence="15">
    <location>
        <begin position="129"/>
        <end position="152"/>
    </location>
</feature>
<evidence type="ECO:0000256" key="9">
    <source>
        <dbReference type="ARBA" id="ARBA00022982"/>
    </source>
</evidence>
<keyword evidence="15" id="KW-0830">Ubiquinone</keyword>
<keyword evidence="13 15" id="KW-0472">Membrane</keyword>
<evidence type="ECO:0000256" key="15">
    <source>
        <dbReference type="RuleBase" id="RU004430"/>
    </source>
</evidence>
<dbReference type="AlphaFoldDB" id="A0A7R7EF68"/>
<comment type="subcellular location">
    <subcellularLocation>
        <location evidence="1 15">Mitochondrion membrane</location>
        <topology evidence="1 15">Multi-pass membrane protein</topology>
    </subcellularLocation>
</comment>
<keyword evidence="12 15" id="KW-0496">Mitochondrion</keyword>
<dbReference type="Gene3D" id="1.20.120.1200">
    <property type="entry name" value="NADH-ubiquinone/plastoquinone oxidoreductase chain 6, subunit NuoJ"/>
    <property type="match status" value="1"/>
</dbReference>
<dbReference type="GO" id="GO:0031966">
    <property type="term" value="C:mitochondrial membrane"/>
    <property type="evidence" value="ECO:0007669"/>
    <property type="project" value="UniProtKB-SubCell"/>
</dbReference>
<evidence type="ECO:0000256" key="11">
    <source>
        <dbReference type="ARBA" id="ARBA00023027"/>
    </source>
</evidence>
<dbReference type="InterPro" id="IPR001457">
    <property type="entry name" value="NADH_UbQ/plastoQ_OxRdtase_su6"/>
</dbReference>
<evidence type="ECO:0000256" key="1">
    <source>
        <dbReference type="ARBA" id="ARBA00004225"/>
    </source>
</evidence>
<evidence type="ECO:0000256" key="3">
    <source>
        <dbReference type="ARBA" id="ARBA00012944"/>
    </source>
</evidence>
<evidence type="ECO:0000256" key="10">
    <source>
        <dbReference type="ARBA" id="ARBA00022989"/>
    </source>
</evidence>
<gene>
    <name evidence="16" type="primary">ND6</name>
</gene>
<evidence type="ECO:0000256" key="2">
    <source>
        <dbReference type="ARBA" id="ARBA00005698"/>
    </source>
</evidence>
<geneLocation type="mitochondrion" evidence="16"/>
<keyword evidence="11 15" id="KW-0520">NAD</keyword>
<keyword evidence="6 15" id="KW-0679">Respiratory chain</keyword>
<keyword evidence="10 15" id="KW-1133">Transmembrane helix</keyword>
<keyword evidence="5 15" id="KW-0813">Transport</keyword>
<dbReference type="EMBL" id="LC592775">
    <property type="protein sequence ID" value="BCM94569.1"/>
    <property type="molecule type" value="Genomic_DNA"/>
</dbReference>
<evidence type="ECO:0000256" key="13">
    <source>
        <dbReference type="ARBA" id="ARBA00023136"/>
    </source>
</evidence>
<protein>
    <recommendedName>
        <fullName evidence="4 15">NADH-ubiquinone oxidoreductase chain 6</fullName>
        <ecNumber evidence="3 15">7.1.1.2</ecNumber>
    </recommendedName>
</protein>
<evidence type="ECO:0000256" key="12">
    <source>
        <dbReference type="ARBA" id="ARBA00023128"/>
    </source>
</evidence>
<dbReference type="Pfam" id="PF00499">
    <property type="entry name" value="Oxidored_q3"/>
    <property type="match status" value="1"/>
</dbReference>